<evidence type="ECO:0000256" key="3">
    <source>
        <dbReference type="ARBA" id="ARBA00022793"/>
    </source>
</evidence>
<dbReference type="InterPro" id="IPR010977">
    <property type="entry name" value="Aromatic_deC"/>
</dbReference>
<evidence type="ECO:0000256" key="5">
    <source>
        <dbReference type="ARBA" id="ARBA00023239"/>
    </source>
</evidence>
<accession>A0ABV9UAA4</accession>
<evidence type="ECO:0000256" key="2">
    <source>
        <dbReference type="ARBA" id="ARBA00009533"/>
    </source>
</evidence>
<keyword evidence="4 6" id="KW-0663">Pyridoxal phosphate</keyword>
<comment type="cofactor">
    <cofactor evidence="1 6">
        <name>pyridoxal 5'-phosphate</name>
        <dbReference type="ChEBI" id="CHEBI:597326"/>
    </cofactor>
</comment>
<name>A0ABV9UAA4_9ACTN</name>
<comment type="similarity">
    <text evidence="2 6">Belongs to the group II decarboxylase family.</text>
</comment>
<dbReference type="Gene3D" id="3.40.640.10">
    <property type="entry name" value="Type I PLP-dependent aspartate aminotransferase-like (Major domain)"/>
    <property type="match status" value="1"/>
</dbReference>
<evidence type="ECO:0000256" key="1">
    <source>
        <dbReference type="ARBA" id="ARBA00001933"/>
    </source>
</evidence>
<dbReference type="PROSITE" id="PS00392">
    <property type="entry name" value="DDC_GAD_HDC_YDC"/>
    <property type="match status" value="1"/>
</dbReference>
<keyword evidence="3" id="KW-0210">Decarboxylase</keyword>
<dbReference type="InterPro" id="IPR015424">
    <property type="entry name" value="PyrdxlP-dep_Trfase"/>
</dbReference>
<reference evidence="9" key="1">
    <citation type="journal article" date="2019" name="Int. J. Syst. Evol. Microbiol.">
        <title>The Global Catalogue of Microorganisms (GCM) 10K type strain sequencing project: providing services to taxonomists for standard genome sequencing and annotation.</title>
        <authorList>
            <consortium name="The Broad Institute Genomics Platform"/>
            <consortium name="The Broad Institute Genome Sequencing Center for Infectious Disease"/>
            <person name="Wu L."/>
            <person name="Ma J."/>
        </authorList>
    </citation>
    <scope>NUCLEOTIDE SEQUENCE [LARGE SCALE GENOMIC DNA]</scope>
    <source>
        <strain evidence="9">KLKA75</strain>
    </source>
</reference>
<dbReference type="PANTHER" id="PTHR11999">
    <property type="entry name" value="GROUP II PYRIDOXAL-5-PHOSPHATE DECARBOXYLASE"/>
    <property type="match status" value="1"/>
</dbReference>
<dbReference type="PANTHER" id="PTHR11999:SF70">
    <property type="entry name" value="MIP05841P"/>
    <property type="match status" value="1"/>
</dbReference>
<dbReference type="SUPFAM" id="SSF53383">
    <property type="entry name" value="PLP-dependent transferases"/>
    <property type="match status" value="1"/>
</dbReference>
<proteinExistence type="inferred from homology"/>
<evidence type="ECO:0000313" key="9">
    <source>
        <dbReference type="Proteomes" id="UP001595872"/>
    </source>
</evidence>
<dbReference type="Proteomes" id="UP001595872">
    <property type="component" value="Unassembled WGS sequence"/>
</dbReference>
<evidence type="ECO:0000256" key="6">
    <source>
        <dbReference type="RuleBase" id="RU000382"/>
    </source>
</evidence>
<dbReference type="InterPro" id="IPR015422">
    <property type="entry name" value="PyrdxlP-dep_Trfase_small"/>
</dbReference>
<keyword evidence="5 6" id="KW-0456">Lyase</keyword>
<dbReference type="RefSeq" id="WP_378261300.1">
    <property type="nucleotide sequence ID" value="NZ_JBHSIT010000010.1"/>
</dbReference>
<sequence>MARHANHGANQALGSPWGDETAVVDALLDWARNRVVRSSDPKTTARPASELRNAAGKTVTPSGIGAREAMRVVEEVLLPATRAMDDPMNLAYIAAAPSRTSMAFDCVVSAANVFGGMWETGAGAIHAENEALAWLVELLGWPGTAGGTFVSGGTTGNLSALATARETARRRLGGRPEGGWRLACTSEAHSSIKSAVRLLDADVVEVPTVRGRLTGPALREVLRAERDAGRTVFAVVATAGTTNGGVIDELDGVADACREFGAWMHVDGAYGGAGLAAPSVRDRYRGIERADSFIVDPHKWLFSTYDCCALIYREPHHARAAHAQHAGYLDEIDREQWNPADLAVQLTRRARGLPFWFGLATHGTDRYTEAVETTLATARRVADHIRAADHLRLLQEPDLSVLLFERPGWTEEQYSAWSRRNSAEGVILCVPTKFEGRSVLRLAFVNPLTRADKVIPILDTLA</sequence>
<evidence type="ECO:0000256" key="4">
    <source>
        <dbReference type="ARBA" id="ARBA00022898"/>
    </source>
</evidence>
<dbReference type="InterPro" id="IPR021115">
    <property type="entry name" value="Pyridoxal-P_BS"/>
</dbReference>
<keyword evidence="9" id="KW-1185">Reference proteome</keyword>
<protein>
    <submittedName>
        <fullName evidence="8">Pyridoxal phosphate-dependent decarboxylase family protein</fullName>
    </submittedName>
</protein>
<comment type="caution">
    <text evidence="8">The sequence shown here is derived from an EMBL/GenBank/DDBJ whole genome shotgun (WGS) entry which is preliminary data.</text>
</comment>
<gene>
    <name evidence="8" type="ORF">ACFPCY_31740</name>
</gene>
<dbReference type="EMBL" id="JBHSIT010000010">
    <property type="protein sequence ID" value="MFC4911917.1"/>
    <property type="molecule type" value="Genomic_DNA"/>
</dbReference>
<dbReference type="Gene3D" id="3.90.1150.10">
    <property type="entry name" value="Aspartate Aminotransferase, domain 1"/>
    <property type="match status" value="1"/>
</dbReference>
<feature type="region of interest" description="Disordered" evidence="7">
    <location>
        <begin position="38"/>
        <end position="60"/>
    </location>
</feature>
<organism evidence="8 9">
    <name type="scientific">Actinomadura gamaensis</name>
    <dbReference type="NCBI Taxonomy" id="1763541"/>
    <lineage>
        <taxon>Bacteria</taxon>
        <taxon>Bacillati</taxon>
        <taxon>Actinomycetota</taxon>
        <taxon>Actinomycetes</taxon>
        <taxon>Streptosporangiales</taxon>
        <taxon>Thermomonosporaceae</taxon>
        <taxon>Actinomadura</taxon>
    </lineage>
</organism>
<evidence type="ECO:0000313" key="8">
    <source>
        <dbReference type="EMBL" id="MFC4911917.1"/>
    </source>
</evidence>
<dbReference type="Pfam" id="PF00282">
    <property type="entry name" value="Pyridoxal_deC"/>
    <property type="match status" value="1"/>
</dbReference>
<dbReference type="InterPro" id="IPR015421">
    <property type="entry name" value="PyrdxlP-dep_Trfase_major"/>
</dbReference>
<evidence type="ECO:0000256" key="7">
    <source>
        <dbReference type="SAM" id="MobiDB-lite"/>
    </source>
</evidence>
<dbReference type="InterPro" id="IPR002129">
    <property type="entry name" value="PyrdxlP-dep_de-COase"/>
</dbReference>